<feature type="compositionally biased region" description="Pro residues" evidence="1">
    <location>
        <begin position="156"/>
        <end position="166"/>
    </location>
</feature>
<dbReference type="OrthoDB" id="793554at2"/>
<accession>A0A1I1GFQ7</accession>
<dbReference type="EMBL" id="FOLL01000004">
    <property type="protein sequence ID" value="SFC08678.1"/>
    <property type="molecule type" value="Genomic_DNA"/>
</dbReference>
<reference evidence="2 3" key="1">
    <citation type="submission" date="2016-10" db="EMBL/GenBank/DDBJ databases">
        <authorList>
            <person name="de Groot N.N."/>
        </authorList>
    </citation>
    <scope>NUCLEOTIDE SEQUENCE [LARGE SCALE GENOMIC DNA]</scope>
    <source>
        <strain evidence="2 3">DSM 22900</strain>
    </source>
</reference>
<evidence type="ECO:0000256" key="1">
    <source>
        <dbReference type="SAM" id="MobiDB-lite"/>
    </source>
</evidence>
<evidence type="ECO:0000313" key="2">
    <source>
        <dbReference type="EMBL" id="SFC08678.1"/>
    </source>
</evidence>
<keyword evidence="3" id="KW-1185">Reference proteome</keyword>
<sequence>MEKNGKKSKLTLIPVELAQQMVNAYDKQRREPAAAQRSRELGKKVEEPRSFWVSKAALLELMSLNDADGIRFYYAIADDYPGFELKKQEYKKAHTVVMVATKSGDPDNPTMENSVDCLNIPGAQPAAHASDGKIGTVVLPIAPSQAGLPADDVDLCPPPSPPGQRL</sequence>
<gene>
    <name evidence="2" type="ORF">SAMN05421747_10474</name>
</gene>
<dbReference type="AlphaFoldDB" id="A0A1I1GFQ7"/>
<dbReference type="RefSeq" id="WP_090972402.1">
    <property type="nucleotide sequence ID" value="NZ_FOLL01000004.1"/>
</dbReference>
<organism evidence="2 3">
    <name type="scientific">Parapedobacter composti</name>
    <dbReference type="NCBI Taxonomy" id="623281"/>
    <lineage>
        <taxon>Bacteria</taxon>
        <taxon>Pseudomonadati</taxon>
        <taxon>Bacteroidota</taxon>
        <taxon>Sphingobacteriia</taxon>
        <taxon>Sphingobacteriales</taxon>
        <taxon>Sphingobacteriaceae</taxon>
        <taxon>Parapedobacter</taxon>
    </lineage>
</organism>
<evidence type="ECO:0000313" key="3">
    <source>
        <dbReference type="Proteomes" id="UP000199577"/>
    </source>
</evidence>
<protein>
    <submittedName>
        <fullName evidence="2">Uncharacterized protein</fullName>
    </submittedName>
</protein>
<dbReference type="STRING" id="623281.SAMN05421747_10474"/>
<feature type="region of interest" description="Disordered" evidence="1">
    <location>
        <begin position="147"/>
        <end position="166"/>
    </location>
</feature>
<name>A0A1I1GFQ7_9SPHI</name>
<dbReference type="Proteomes" id="UP000199577">
    <property type="component" value="Unassembled WGS sequence"/>
</dbReference>
<proteinExistence type="predicted"/>